<reference evidence="1 2" key="1">
    <citation type="journal article" date="2020" name="ISME J.">
        <title>Uncovering the hidden diversity of litter-decomposition mechanisms in mushroom-forming fungi.</title>
        <authorList>
            <person name="Floudas D."/>
            <person name="Bentzer J."/>
            <person name="Ahren D."/>
            <person name="Johansson T."/>
            <person name="Persson P."/>
            <person name="Tunlid A."/>
        </authorList>
    </citation>
    <scope>NUCLEOTIDE SEQUENCE [LARGE SCALE GENOMIC DNA]</scope>
    <source>
        <strain evidence="1 2">CBS 146.42</strain>
    </source>
</reference>
<accession>A0A8H5D033</accession>
<evidence type="ECO:0000313" key="2">
    <source>
        <dbReference type="Proteomes" id="UP000559027"/>
    </source>
</evidence>
<dbReference type="AlphaFoldDB" id="A0A8H5D033"/>
<proteinExistence type="predicted"/>
<gene>
    <name evidence="1" type="ORF">D9756_008577</name>
</gene>
<dbReference type="OrthoDB" id="2635672at2759"/>
<comment type="caution">
    <text evidence="1">The sequence shown here is derived from an EMBL/GenBank/DDBJ whole genome shotgun (WGS) entry which is preliminary data.</text>
</comment>
<evidence type="ECO:0000313" key="1">
    <source>
        <dbReference type="EMBL" id="KAF5350559.1"/>
    </source>
</evidence>
<dbReference type="Proteomes" id="UP000559027">
    <property type="component" value="Unassembled WGS sequence"/>
</dbReference>
<name>A0A8H5D033_9AGAR</name>
<dbReference type="EMBL" id="JAACJO010000014">
    <property type="protein sequence ID" value="KAF5350559.1"/>
    <property type="molecule type" value="Genomic_DNA"/>
</dbReference>
<sequence length="565" mass="63964">MPPGTKETESWSSCPIEIFEQIVVHLDGPSLLNLGKVDHLMNQVALKQLFEQSGVQGVQRGWIFAYSPNDLPKEIVPALCIAFWISDHIHDMRFYMNPDVKQSFREIRGLTRFIEKLKYFGGLTIVFNGVDRWISRRARFTAFAITIPNNIWRAAFCSLLKAALLKKCEYVEIQGAHSLHHHFETDVTGYNEPLIRLDNQPAKEWLEEEGTYEKEPEPSTLIQSSGMTEVLTRWLKRGSSNGHSRQLFGTTKLVTPHASPPSLPPMGEPCLKQLLIRSPVPLLPLFLPTTLRILNIHAPTITELALVDLQIDEEIYIQRITQLKFPGLRKFSYVYDISTKNAKPSLRTPECILAFLQLNPSINTLHLYGFSPAVVLPYISTPLLPRLKSLKAHPRVAAWILCDPDWHAVLEALSLVSDKLEPRMPVELMPALEAGSHYQHFDEALLSVAALSRPVTLELIFRSGQGLLPWITEHVNSRAQSAITQLTHVTSLTLSLQRHIRLQSGLLSGLPKWIGLFPVLQHFELLEVPYGQDTVKNEKLYSAITRSCPRLETLRVCEMQVFPGI</sequence>
<evidence type="ECO:0008006" key="3">
    <source>
        <dbReference type="Google" id="ProtNLM"/>
    </source>
</evidence>
<keyword evidence="2" id="KW-1185">Reference proteome</keyword>
<organism evidence="1 2">
    <name type="scientific">Leucocoprinus leucothites</name>
    <dbReference type="NCBI Taxonomy" id="201217"/>
    <lineage>
        <taxon>Eukaryota</taxon>
        <taxon>Fungi</taxon>
        <taxon>Dikarya</taxon>
        <taxon>Basidiomycota</taxon>
        <taxon>Agaricomycotina</taxon>
        <taxon>Agaricomycetes</taxon>
        <taxon>Agaricomycetidae</taxon>
        <taxon>Agaricales</taxon>
        <taxon>Agaricineae</taxon>
        <taxon>Agaricaceae</taxon>
        <taxon>Leucocoprinus</taxon>
    </lineage>
</organism>
<protein>
    <recommendedName>
        <fullName evidence="3">F-box domain-containing protein</fullName>
    </recommendedName>
</protein>